<dbReference type="GO" id="GO:0003677">
    <property type="term" value="F:DNA binding"/>
    <property type="evidence" value="ECO:0007669"/>
    <property type="project" value="UniProtKB-UniRule"/>
</dbReference>
<dbReference type="InterPro" id="IPR050800">
    <property type="entry name" value="ARTD/PARP"/>
</dbReference>
<feature type="domain" description="PARP-type" evidence="21">
    <location>
        <begin position="110"/>
        <end position="199"/>
    </location>
</feature>
<keyword evidence="8 19" id="KW-0479">Metal-binding</keyword>
<dbReference type="PROSITE" id="PS50172">
    <property type="entry name" value="BRCT"/>
    <property type="match status" value="1"/>
</dbReference>
<dbReference type="EC" id="2.4.2.30" evidence="4 19"/>
<comment type="catalytic activity">
    <reaction evidence="2 19">
        <text>L-glutamyl-[protein] + NAD(+) = 5-O-(ADP-D-ribosyl)-L-glutamyl-[protein] + nicotinamide</text>
        <dbReference type="Rhea" id="RHEA:58224"/>
        <dbReference type="Rhea" id="RHEA-COMP:10208"/>
        <dbReference type="Rhea" id="RHEA-COMP:15089"/>
        <dbReference type="ChEBI" id="CHEBI:17154"/>
        <dbReference type="ChEBI" id="CHEBI:29973"/>
        <dbReference type="ChEBI" id="CHEBI:57540"/>
        <dbReference type="ChEBI" id="CHEBI:142540"/>
    </reaction>
</comment>
<dbReference type="InterPro" id="IPR008288">
    <property type="entry name" value="PARP"/>
</dbReference>
<dbReference type="InterPro" id="IPR012317">
    <property type="entry name" value="Poly(ADP-ribose)pol_cat_dom"/>
</dbReference>
<evidence type="ECO:0000256" key="6">
    <source>
        <dbReference type="ARBA" id="ARBA00022679"/>
    </source>
</evidence>
<dbReference type="InterPro" id="IPR004102">
    <property type="entry name" value="Poly(ADP-ribose)pol_reg_dom"/>
</dbReference>
<keyword evidence="10" id="KW-0013">ADP-ribosylation</keyword>
<dbReference type="Gene3D" id="3.40.50.10190">
    <property type="entry name" value="BRCT domain"/>
    <property type="match status" value="1"/>
</dbReference>
<keyword evidence="12 19" id="KW-0862">Zinc</keyword>
<dbReference type="PANTHER" id="PTHR10459">
    <property type="entry name" value="DNA LIGASE"/>
    <property type="match status" value="1"/>
</dbReference>
<evidence type="ECO:0000313" key="26">
    <source>
        <dbReference type="EMBL" id="KAH7645722.1"/>
    </source>
</evidence>
<dbReference type="FunFam" id="3.90.228.10:FF:000002">
    <property type="entry name" value="Poly [ADP-ribose] polymerase"/>
    <property type="match status" value="1"/>
</dbReference>
<dbReference type="PROSITE" id="PS50064">
    <property type="entry name" value="ZF_PARP_2"/>
    <property type="match status" value="2"/>
</dbReference>
<keyword evidence="6 19" id="KW-0808">Transferase</keyword>
<dbReference type="SUPFAM" id="SSF56399">
    <property type="entry name" value="ADP-ribosylation"/>
    <property type="match status" value="1"/>
</dbReference>
<name>A0A922L2A9_DERFA</name>
<evidence type="ECO:0000256" key="9">
    <source>
        <dbReference type="ARBA" id="ARBA00022737"/>
    </source>
</evidence>
<dbReference type="SUPFAM" id="SSF142921">
    <property type="entry name" value="WGR domain-like"/>
    <property type="match status" value="1"/>
</dbReference>
<dbReference type="SUPFAM" id="SSF57716">
    <property type="entry name" value="Glucocorticoid receptor-like (DNA-binding domain)"/>
    <property type="match status" value="2"/>
</dbReference>
<comment type="caution">
    <text evidence="27">The sequence shown here is derived from an EMBL/GenBank/DDBJ whole genome shotgun (WGS) entry which is preliminary data.</text>
</comment>
<evidence type="ECO:0000256" key="8">
    <source>
        <dbReference type="ARBA" id="ARBA00022723"/>
    </source>
</evidence>
<dbReference type="Gene3D" id="1.20.142.10">
    <property type="entry name" value="Poly(ADP-ribose) polymerase, regulatory domain"/>
    <property type="match status" value="1"/>
</dbReference>
<evidence type="ECO:0000256" key="14">
    <source>
        <dbReference type="ARBA" id="ARBA00023125"/>
    </source>
</evidence>
<keyword evidence="14 19" id="KW-0238">DNA-binding</keyword>
<dbReference type="SUPFAM" id="SSF47587">
    <property type="entry name" value="Domain of poly(ADP-ribose) polymerase"/>
    <property type="match status" value="1"/>
</dbReference>
<dbReference type="PROSITE" id="PS00347">
    <property type="entry name" value="ZF_PARP_1"/>
    <property type="match status" value="1"/>
</dbReference>
<keyword evidence="28" id="KW-1185">Reference proteome</keyword>
<dbReference type="GO" id="GO:0051287">
    <property type="term" value="F:NAD binding"/>
    <property type="evidence" value="ECO:0007669"/>
    <property type="project" value="UniProtKB-UniRule"/>
</dbReference>
<evidence type="ECO:0000259" key="22">
    <source>
        <dbReference type="PROSITE" id="PS50172"/>
    </source>
</evidence>
<dbReference type="SMART" id="SM01335">
    <property type="entry name" value="PADR1"/>
    <property type="match status" value="1"/>
</dbReference>
<feature type="domain" description="WGR" evidence="25">
    <location>
        <begin position="537"/>
        <end position="635"/>
    </location>
</feature>
<feature type="compositionally biased region" description="Basic and acidic residues" evidence="20">
    <location>
        <begin position="206"/>
        <end position="226"/>
    </location>
</feature>
<dbReference type="FunFam" id="1.20.142.10:FF:000001">
    <property type="entry name" value="Poly [ADP-ribose] polymerase"/>
    <property type="match status" value="1"/>
</dbReference>
<feature type="domain" description="PARP alpha-helical" evidence="24">
    <location>
        <begin position="658"/>
        <end position="776"/>
    </location>
</feature>
<accession>A0A922L2A9</accession>
<feature type="region of interest" description="Disordered" evidence="20">
    <location>
        <begin position="189"/>
        <end position="229"/>
    </location>
</feature>
<dbReference type="Pfam" id="PF00644">
    <property type="entry name" value="PARP"/>
    <property type="match status" value="1"/>
</dbReference>
<dbReference type="Gene3D" id="3.90.640.80">
    <property type="match status" value="1"/>
</dbReference>
<reference evidence="27" key="4">
    <citation type="journal article" date="2022" name="Res Sq">
        <title>Comparative Genomics Reveals Insights into the Divergent Evolution of Astigmatic Mites and Household Pest Adaptations.</title>
        <authorList>
            <person name="Xiong Q."/>
            <person name="Wan A.T.-Y."/>
            <person name="Liu X.-Y."/>
            <person name="Fung C.S.-H."/>
            <person name="Xiao X."/>
            <person name="Malainual N."/>
            <person name="Hou J."/>
            <person name="Wang L."/>
            <person name="Wang M."/>
            <person name="Yang K."/>
            <person name="Cui Y."/>
            <person name="Leung E."/>
            <person name="Nong W."/>
            <person name="Shin S.-K."/>
            <person name="Au S."/>
            <person name="Jeong K.Y."/>
            <person name="Chew F.T."/>
            <person name="Hui J."/>
            <person name="Leung T.F."/>
            <person name="Tungtrongchitr A."/>
            <person name="Zhong N."/>
            <person name="Liu Z."/>
            <person name="Tsui S."/>
        </authorList>
    </citation>
    <scope>NUCLEOTIDE SEQUENCE</scope>
    <source>
        <strain evidence="27">Derf</strain>
        <tissue evidence="27">Whole organism</tissue>
    </source>
</reference>
<evidence type="ECO:0000256" key="2">
    <source>
        <dbReference type="ARBA" id="ARBA00000459"/>
    </source>
</evidence>
<evidence type="ECO:0000313" key="27">
    <source>
        <dbReference type="EMBL" id="KAH9515908.1"/>
    </source>
</evidence>
<feature type="domain" description="PARP catalytic" evidence="23">
    <location>
        <begin position="785"/>
        <end position="1012"/>
    </location>
</feature>
<keyword evidence="15 19" id="KW-0539">Nucleus</keyword>
<evidence type="ECO:0000256" key="15">
    <source>
        <dbReference type="ARBA" id="ARBA00023242"/>
    </source>
</evidence>
<dbReference type="GO" id="GO:0005730">
    <property type="term" value="C:nucleolus"/>
    <property type="evidence" value="ECO:0007669"/>
    <property type="project" value="TreeGrafter"/>
</dbReference>
<dbReference type="AlphaFoldDB" id="A0A922L2A9"/>
<dbReference type="CDD" id="cd01437">
    <property type="entry name" value="parp_like"/>
    <property type="match status" value="1"/>
</dbReference>
<dbReference type="PROSITE" id="PS51977">
    <property type="entry name" value="WGR"/>
    <property type="match status" value="1"/>
</dbReference>
<dbReference type="GO" id="GO:1990404">
    <property type="term" value="F:NAD+-protein mono-ADP-ribosyltransferase activity"/>
    <property type="evidence" value="ECO:0007669"/>
    <property type="project" value="TreeGrafter"/>
</dbReference>
<evidence type="ECO:0000256" key="4">
    <source>
        <dbReference type="ARBA" id="ARBA00012020"/>
    </source>
</evidence>
<dbReference type="InterPro" id="IPR012982">
    <property type="entry name" value="PARP1-like_PADR1_Zn_ribbon"/>
</dbReference>
<comment type="catalytic activity">
    <reaction evidence="17 19">
        <text>NAD(+) + (ADP-D-ribosyl)n-acceptor = nicotinamide + (ADP-D-ribosyl)n+1-acceptor + H(+).</text>
        <dbReference type="EC" id="2.4.2.30"/>
    </reaction>
</comment>
<evidence type="ECO:0000259" key="21">
    <source>
        <dbReference type="PROSITE" id="PS50064"/>
    </source>
</evidence>
<proteinExistence type="inferred from homology"/>
<dbReference type="Proteomes" id="UP000828236">
    <property type="component" value="Unassembled WGS sequence"/>
</dbReference>
<evidence type="ECO:0000256" key="11">
    <source>
        <dbReference type="ARBA" id="ARBA00022771"/>
    </source>
</evidence>
<evidence type="ECO:0000256" key="17">
    <source>
        <dbReference type="ARBA" id="ARBA00033987"/>
    </source>
</evidence>
<dbReference type="InterPro" id="IPR001357">
    <property type="entry name" value="BRCT_dom"/>
</dbReference>
<dbReference type="SMART" id="SM00773">
    <property type="entry name" value="WGR"/>
    <property type="match status" value="1"/>
</dbReference>
<evidence type="ECO:0000256" key="13">
    <source>
        <dbReference type="ARBA" id="ARBA00023027"/>
    </source>
</evidence>
<dbReference type="GO" id="GO:0016779">
    <property type="term" value="F:nucleotidyltransferase activity"/>
    <property type="evidence" value="ECO:0007669"/>
    <property type="project" value="UniProtKB-KW"/>
</dbReference>
<comment type="subcellular location">
    <subcellularLocation>
        <location evidence="3 19">Nucleus</location>
    </subcellularLocation>
</comment>
<dbReference type="Pfam" id="PF08063">
    <property type="entry name" value="Zn_ribbon_PADR1"/>
    <property type="match status" value="1"/>
</dbReference>
<evidence type="ECO:0000256" key="12">
    <source>
        <dbReference type="ARBA" id="ARBA00022833"/>
    </source>
</evidence>
<feature type="domain" description="BRCT" evidence="22">
    <location>
        <begin position="385"/>
        <end position="462"/>
    </location>
</feature>
<reference evidence="26" key="3">
    <citation type="journal article" date="2021" name="World Allergy Organ. J.">
        <title>Chromosome-level assembly of Dermatophagoides farinae genome and transcriptome reveals two novel allergens Der f 37 and Der f 39.</title>
        <authorList>
            <person name="Chen J."/>
            <person name="Cai Z."/>
            <person name="Fan D."/>
            <person name="Hu J."/>
            <person name="Hou Y."/>
            <person name="He Y."/>
            <person name="Zhang Z."/>
            <person name="Zhao Z."/>
            <person name="Gao P."/>
            <person name="Hu W."/>
            <person name="Sun J."/>
            <person name="Li J."/>
            <person name="Ji K."/>
        </authorList>
    </citation>
    <scope>NUCLEOTIDE SEQUENCE</scope>
    <source>
        <strain evidence="26">JKM2019</strain>
    </source>
</reference>
<dbReference type="Proteomes" id="UP000790347">
    <property type="component" value="Unassembled WGS sequence"/>
</dbReference>
<dbReference type="GO" id="GO:0006302">
    <property type="term" value="P:double-strand break repair"/>
    <property type="evidence" value="ECO:0007669"/>
    <property type="project" value="TreeGrafter"/>
</dbReference>
<evidence type="ECO:0000256" key="20">
    <source>
        <dbReference type="SAM" id="MobiDB-lite"/>
    </source>
</evidence>
<evidence type="ECO:0000256" key="16">
    <source>
        <dbReference type="ARBA" id="ARBA00024347"/>
    </source>
</evidence>
<keyword evidence="13 19" id="KW-0520">NAD</keyword>
<gene>
    <name evidence="27" type="primary">PARP1</name>
    <name evidence="27" type="ORF">DERF_006682</name>
    <name evidence="26" type="ORF">HUG17_1260</name>
</gene>
<dbReference type="Pfam" id="PF00533">
    <property type="entry name" value="BRCT"/>
    <property type="match status" value="1"/>
</dbReference>
<protein>
    <recommendedName>
        <fullName evidence="18 19">Poly [ADP-ribose] polymerase</fullName>
        <ecNumber evidence="4 19">2.4.2.30</ecNumber>
    </recommendedName>
</protein>
<comment type="catalytic activity">
    <reaction evidence="1 19">
        <text>L-aspartyl-[protein] + NAD(+) = 4-O-(ADP-D-ribosyl)-L-aspartyl-[protein] + nicotinamide</text>
        <dbReference type="Rhea" id="RHEA:54424"/>
        <dbReference type="Rhea" id="RHEA-COMP:9867"/>
        <dbReference type="Rhea" id="RHEA-COMP:13832"/>
        <dbReference type="ChEBI" id="CHEBI:17154"/>
        <dbReference type="ChEBI" id="CHEBI:29961"/>
        <dbReference type="ChEBI" id="CHEBI:57540"/>
        <dbReference type="ChEBI" id="CHEBI:138102"/>
    </reaction>
</comment>
<comment type="similarity">
    <text evidence="16">Belongs to the ARTD/PARP family.</text>
</comment>
<dbReference type="InterPro" id="IPR036957">
    <property type="entry name" value="Znf_PARP_sf"/>
</dbReference>
<dbReference type="PROSITE" id="PS52007">
    <property type="entry name" value="PADR1"/>
    <property type="match status" value="1"/>
</dbReference>
<dbReference type="PANTHER" id="PTHR10459:SF60">
    <property type="entry name" value="POLY [ADP-RIBOSE] POLYMERASE 2"/>
    <property type="match status" value="1"/>
</dbReference>
<dbReference type="PROSITE" id="PS51060">
    <property type="entry name" value="PARP_ALPHA_HD"/>
    <property type="match status" value="1"/>
</dbReference>
<evidence type="ECO:0000256" key="7">
    <source>
        <dbReference type="ARBA" id="ARBA00022695"/>
    </source>
</evidence>
<evidence type="ECO:0000256" key="3">
    <source>
        <dbReference type="ARBA" id="ARBA00004123"/>
    </source>
</evidence>
<dbReference type="GO" id="GO:0070212">
    <property type="term" value="P:protein poly-ADP-ribosylation"/>
    <property type="evidence" value="ECO:0007669"/>
    <property type="project" value="TreeGrafter"/>
</dbReference>
<dbReference type="InterPro" id="IPR036420">
    <property type="entry name" value="BRCT_dom_sf"/>
</dbReference>
<dbReference type="Pfam" id="PF00645">
    <property type="entry name" value="zf-PARP"/>
    <property type="match status" value="2"/>
</dbReference>
<dbReference type="Pfam" id="PF02877">
    <property type="entry name" value="PARP_reg"/>
    <property type="match status" value="1"/>
</dbReference>
<dbReference type="GO" id="GO:0008270">
    <property type="term" value="F:zinc ion binding"/>
    <property type="evidence" value="ECO:0007669"/>
    <property type="project" value="UniProtKB-KW"/>
</dbReference>
<keyword evidence="9" id="KW-0677">Repeat</keyword>
<evidence type="ECO:0000256" key="19">
    <source>
        <dbReference type="PIRNR" id="PIRNR000489"/>
    </source>
</evidence>
<keyword evidence="7" id="KW-0548">Nucleotidyltransferase</keyword>
<dbReference type="EMBL" id="ASGP02000003">
    <property type="protein sequence ID" value="KAH9515908.1"/>
    <property type="molecule type" value="Genomic_DNA"/>
</dbReference>
<dbReference type="Gene3D" id="3.30.1740.10">
    <property type="entry name" value="Zinc finger, PARP-type"/>
    <property type="match status" value="2"/>
</dbReference>
<dbReference type="InterPro" id="IPR008893">
    <property type="entry name" value="WGR_domain"/>
</dbReference>
<feature type="domain" description="PARP-type" evidence="21">
    <location>
        <begin position="8"/>
        <end position="86"/>
    </location>
</feature>
<keyword evidence="5 19" id="KW-0328">Glycosyltransferase</keyword>
<dbReference type="SUPFAM" id="SSF52113">
    <property type="entry name" value="BRCT domain"/>
    <property type="match status" value="1"/>
</dbReference>
<dbReference type="Gene3D" id="3.90.228.10">
    <property type="match status" value="1"/>
</dbReference>
<dbReference type="OrthoDB" id="429950at2759"/>
<organism evidence="27 28">
    <name type="scientific">Dermatophagoides farinae</name>
    <name type="common">American house dust mite</name>
    <dbReference type="NCBI Taxonomy" id="6954"/>
    <lineage>
        <taxon>Eukaryota</taxon>
        <taxon>Metazoa</taxon>
        <taxon>Ecdysozoa</taxon>
        <taxon>Arthropoda</taxon>
        <taxon>Chelicerata</taxon>
        <taxon>Arachnida</taxon>
        <taxon>Acari</taxon>
        <taxon>Acariformes</taxon>
        <taxon>Sarcoptiformes</taxon>
        <taxon>Astigmata</taxon>
        <taxon>Psoroptidia</taxon>
        <taxon>Analgoidea</taxon>
        <taxon>Pyroglyphidae</taxon>
        <taxon>Dermatophagoidinae</taxon>
        <taxon>Dermatophagoides</taxon>
    </lineage>
</organism>
<keyword evidence="11" id="KW-0863">Zinc-finger</keyword>
<evidence type="ECO:0000313" key="28">
    <source>
        <dbReference type="Proteomes" id="UP000790347"/>
    </source>
</evidence>
<dbReference type="SMART" id="SM01336">
    <property type="entry name" value="zf-PARP"/>
    <property type="match status" value="2"/>
</dbReference>
<evidence type="ECO:0000259" key="24">
    <source>
        <dbReference type="PROSITE" id="PS51060"/>
    </source>
</evidence>
<evidence type="ECO:0000256" key="18">
    <source>
        <dbReference type="ARBA" id="ARBA00071874"/>
    </source>
</evidence>
<evidence type="ECO:0000256" key="1">
    <source>
        <dbReference type="ARBA" id="ARBA00000438"/>
    </source>
</evidence>
<dbReference type="InterPro" id="IPR036930">
    <property type="entry name" value="WGR_dom_sf"/>
</dbReference>
<reference evidence="27" key="1">
    <citation type="submission" date="2013-05" db="EMBL/GenBank/DDBJ databases">
        <authorList>
            <person name="Yim A.K.Y."/>
            <person name="Chan T.F."/>
            <person name="Ji K.M."/>
            <person name="Liu X.Y."/>
            <person name="Zhou J.W."/>
            <person name="Li R.Q."/>
            <person name="Yang K.Y."/>
            <person name="Li J."/>
            <person name="Li M."/>
            <person name="Law P.T.W."/>
            <person name="Wu Y.L."/>
            <person name="Cai Z.L."/>
            <person name="Qin H."/>
            <person name="Bao Y."/>
            <person name="Leung R.K.K."/>
            <person name="Ng P.K.S."/>
            <person name="Zou J."/>
            <person name="Zhong X.J."/>
            <person name="Ran P.X."/>
            <person name="Zhong N.S."/>
            <person name="Liu Z.G."/>
            <person name="Tsui S.K.W."/>
        </authorList>
    </citation>
    <scope>NUCLEOTIDE SEQUENCE</scope>
    <source>
        <strain evidence="27">Derf</strain>
        <tissue evidence="27">Whole organism</tissue>
    </source>
</reference>
<evidence type="ECO:0000256" key="10">
    <source>
        <dbReference type="ARBA" id="ARBA00022765"/>
    </source>
</evidence>
<evidence type="ECO:0000259" key="23">
    <source>
        <dbReference type="PROSITE" id="PS51059"/>
    </source>
</evidence>
<dbReference type="GO" id="GO:0003950">
    <property type="term" value="F:NAD+ poly-ADP-ribosyltransferase activity"/>
    <property type="evidence" value="ECO:0007669"/>
    <property type="project" value="UniProtKB-UniRule"/>
</dbReference>
<evidence type="ECO:0000259" key="25">
    <source>
        <dbReference type="PROSITE" id="PS51977"/>
    </source>
</evidence>
<dbReference type="PIRSF" id="PIRSF000489">
    <property type="entry name" value="NAD_ADPRT"/>
    <property type="match status" value="1"/>
</dbReference>
<dbReference type="Pfam" id="PF05406">
    <property type="entry name" value="WGR"/>
    <property type="match status" value="1"/>
</dbReference>
<dbReference type="InterPro" id="IPR001510">
    <property type="entry name" value="Znf_PARP"/>
</dbReference>
<sequence length="1012" mass="117777">METVDLPYLAEYSKSGRAKCKRCKQIIDKDVLRLAVMVQSPFFDGRQPNWHHFDCFFNRYHPKNVGEIKNFEILKFDDQKMIEKMLTKEATVEIKGNRKRKVDVNVSQDFFVEYSKSSQSRCIGCQEKIEKNEMRIGKMDHDSEDARRIGPFKRWFHVDCFRNDYDELGFMLPVESLNGFDKMKAADQKKLQKKIPTPSNAVKKQSKIEDNEKQSKVENNGVEKKSQNNVENKLKKQSNLIYHNLEMVKNLTKTQINSFFEANEVEEHNIPENFTRRKEFLADALVFGWPEKCDKCGGCFIFKVCRYVCRGHYDEWTHCTNEIENPSRSAVKFPDDKIRDRFEYKFVKRKRLIDEKFKSEFQQNFFENQMKQSQVKNESSDNEEQEKGILAGFTITYLGKEKLKFVKEKIEKLGGKYRKDINQTILCVISSENHWNSSRRTKNIKTIEELNIPVVTDDFLTNLSNPANSLQKAMIDSKITLWNLDENEINQRLDKLNSLNNIKSAFKSGSGNSQSKSQKIVIKDGIAVYPETELQDRAHVYKNGDDIYNVVLNLVDHKTNKNSYYKMQLLQDDQNNKLFWLFKSWGRIGTDIGKTKLDDFYGPVEAVAAFKQTYYERTRNKWSDRHQFIKHTNSYYPVDIDYGGKEDALKVIKVEESKSLLPLPVKELIALLFDIQNMKRTMMEFELDLEKMPLGKLSKERILEACATLKYISHLLEQNPIPQNELVGACNKFYSFVPHNFGLEKPPLIMSQNVVAKKNEMLESLMEMELAYEIISNPNSDKNEDVIDSNYRKLKAEIVPIDRNDDDFELIQKYIQNTHAKTHNIYTLDIINIFRLNREGEAERFAKYADNPNRMLLWHGSRLTNFAGIISQGLRIAPKEAPVTGYMFGKGVYFADSVSKSANYCYTSYDNSIGLLALSEVAIGNSRELAHAEYVTKLANKYQSVKGIGRSYPNPEEIIITEDGIKVPVGKLIDNNKAKNTSLLYNEYIVYNEEQIKMKYLVQVQFNYKHLF</sequence>
<dbReference type="InterPro" id="IPR036616">
    <property type="entry name" value="Poly(ADP-ribose)pol_reg_dom_sf"/>
</dbReference>
<dbReference type="CDD" id="cd08001">
    <property type="entry name" value="WGR_PARP1_like"/>
    <property type="match status" value="1"/>
</dbReference>
<dbReference type="EMBL" id="SDOV01000001">
    <property type="protein sequence ID" value="KAH7645722.1"/>
    <property type="molecule type" value="Genomic_DNA"/>
</dbReference>
<dbReference type="PROSITE" id="PS51059">
    <property type="entry name" value="PARP_CATALYTIC"/>
    <property type="match status" value="1"/>
</dbReference>
<reference evidence="26" key="2">
    <citation type="submission" date="2020-06" db="EMBL/GenBank/DDBJ databases">
        <authorList>
            <person name="Ji K."/>
            <person name="Li J."/>
        </authorList>
    </citation>
    <scope>NUCLEOTIDE SEQUENCE</scope>
    <source>
        <strain evidence="26">JKM2019</strain>
        <tissue evidence="26">Whole body</tissue>
    </source>
</reference>
<evidence type="ECO:0000256" key="5">
    <source>
        <dbReference type="ARBA" id="ARBA00022676"/>
    </source>
</evidence>